<comment type="similarity">
    <text evidence="2">Belongs to the krueppel C2H2-type zinc-finger protein family.</text>
</comment>
<feature type="domain" description="C2H2-type" evidence="14">
    <location>
        <begin position="402"/>
        <end position="429"/>
    </location>
</feature>
<keyword evidence="9" id="KW-0238">DNA-binding</keyword>
<evidence type="ECO:0000256" key="12">
    <source>
        <dbReference type="PROSITE-ProRule" id="PRU00042"/>
    </source>
</evidence>
<feature type="compositionally biased region" description="Polar residues" evidence="13">
    <location>
        <begin position="216"/>
        <end position="228"/>
    </location>
</feature>
<evidence type="ECO:0000259" key="15">
    <source>
        <dbReference type="PROSITE" id="PS50805"/>
    </source>
</evidence>
<proteinExistence type="inferred from homology"/>
<evidence type="ECO:0000256" key="13">
    <source>
        <dbReference type="SAM" id="MobiDB-lite"/>
    </source>
</evidence>
<evidence type="ECO:0000256" key="8">
    <source>
        <dbReference type="ARBA" id="ARBA00022843"/>
    </source>
</evidence>
<dbReference type="KEGG" id="pcw:110201748"/>
<dbReference type="SUPFAM" id="SSF57667">
    <property type="entry name" value="beta-beta-alpha zinc fingers"/>
    <property type="match status" value="8"/>
</dbReference>
<dbReference type="FunFam" id="3.30.160.60:FF:000459">
    <property type="entry name" value="Zinc finger with KRAB and SCAN domains 1"/>
    <property type="match status" value="1"/>
</dbReference>
<evidence type="ECO:0000256" key="11">
    <source>
        <dbReference type="ARBA" id="ARBA00023242"/>
    </source>
</evidence>
<evidence type="ECO:0000313" key="17">
    <source>
        <dbReference type="RefSeq" id="XP_020833261.1"/>
    </source>
</evidence>
<evidence type="ECO:0000256" key="1">
    <source>
        <dbReference type="ARBA" id="ARBA00004123"/>
    </source>
</evidence>
<dbReference type="Pfam" id="PF00096">
    <property type="entry name" value="zf-C2H2"/>
    <property type="match status" value="12"/>
</dbReference>
<dbReference type="GO" id="GO:0005634">
    <property type="term" value="C:nucleus"/>
    <property type="evidence" value="ECO:0007669"/>
    <property type="project" value="UniProtKB-SubCell"/>
</dbReference>
<dbReference type="RefSeq" id="XP_020833261.1">
    <property type="nucleotide sequence ID" value="XM_020977602.1"/>
</dbReference>
<keyword evidence="6 12" id="KW-0863">Zinc-finger</keyword>
<evidence type="ECO:0000256" key="7">
    <source>
        <dbReference type="ARBA" id="ARBA00022833"/>
    </source>
</evidence>
<gene>
    <name evidence="17" type="primary">LOC110201748</name>
</gene>
<keyword evidence="5" id="KW-0677">Repeat</keyword>
<feature type="domain" description="C2H2-type" evidence="14">
    <location>
        <begin position="430"/>
        <end position="457"/>
    </location>
</feature>
<evidence type="ECO:0000256" key="9">
    <source>
        <dbReference type="ARBA" id="ARBA00023125"/>
    </source>
</evidence>
<dbReference type="InterPro" id="IPR013087">
    <property type="entry name" value="Znf_C2H2_type"/>
</dbReference>
<organism evidence="16 17">
    <name type="scientific">Phascolarctos cinereus</name>
    <name type="common">Koala</name>
    <dbReference type="NCBI Taxonomy" id="38626"/>
    <lineage>
        <taxon>Eukaryota</taxon>
        <taxon>Metazoa</taxon>
        <taxon>Chordata</taxon>
        <taxon>Craniata</taxon>
        <taxon>Vertebrata</taxon>
        <taxon>Euteleostomi</taxon>
        <taxon>Mammalia</taxon>
        <taxon>Metatheria</taxon>
        <taxon>Diprotodontia</taxon>
        <taxon>Phascolarctidae</taxon>
        <taxon>Phascolarctos</taxon>
    </lineage>
</organism>
<dbReference type="FunFam" id="3.30.160.60:FF:002254">
    <property type="entry name" value="Zinc finger protein 540"/>
    <property type="match status" value="2"/>
</dbReference>
<dbReference type="PROSITE" id="PS00028">
    <property type="entry name" value="ZINC_FINGER_C2H2_1"/>
    <property type="match status" value="12"/>
</dbReference>
<dbReference type="PANTHER" id="PTHR23234:SF8">
    <property type="entry name" value="C2H2-TYPE DOMAIN-CONTAINING PROTEIN"/>
    <property type="match status" value="1"/>
</dbReference>
<dbReference type="InterPro" id="IPR001909">
    <property type="entry name" value="KRAB"/>
</dbReference>
<evidence type="ECO:0000313" key="16">
    <source>
        <dbReference type="Proteomes" id="UP000515140"/>
    </source>
</evidence>
<feature type="domain" description="C2H2-type" evidence="14">
    <location>
        <begin position="486"/>
        <end position="513"/>
    </location>
</feature>
<feature type="domain" description="KRAB" evidence="15">
    <location>
        <begin position="92"/>
        <end position="163"/>
    </location>
</feature>
<dbReference type="FunFam" id="3.30.160.60:FF:001270">
    <property type="entry name" value="zinc finger protein 583 isoform X1"/>
    <property type="match status" value="2"/>
</dbReference>
<dbReference type="PROSITE" id="PS50157">
    <property type="entry name" value="ZINC_FINGER_C2H2_2"/>
    <property type="match status" value="12"/>
</dbReference>
<feature type="domain" description="C2H2-type" evidence="14">
    <location>
        <begin position="598"/>
        <end position="625"/>
    </location>
</feature>
<dbReference type="GO" id="GO:0006355">
    <property type="term" value="P:regulation of DNA-templated transcription"/>
    <property type="evidence" value="ECO:0007669"/>
    <property type="project" value="InterPro"/>
</dbReference>
<dbReference type="InterPro" id="IPR036051">
    <property type="entry name" value="KRAB_dom_sf"/>
</dbReference>
<keyword evidence="8" id="KW-0832">Ubl conjugation</keyword>
<dbReference type="Gene3D" id="6.10.140.140">
    <property type="match status" value="1"/>
</dbReference>
<dbReference type="FunFam" id="3.30.160.60:FF:001498">
    <property type="entry name" value="Zinc finger protein 404"/>
    <property type="match status" value="1"/>
</dbReference>
<evidence type="ECO:0000256" key="4">
    <source>
        <dbReference type="ARBA" id="ARBA00022723"/>
    </source>
</evidence>
<keyword evidence="7" id="KW-0862">Zinc</keyword>
<evidence type="ECO:0000259" key="14">
    <source>
        <dbReference type="PROSITE" id="PS50157"/>
    </source>
</evidence>
<feature type="domain" description="C2H2-type" evidence="14">
    <location>
        <begin position="570"/>
        <end position="597"/>
    </location>
</feature>
<dbReference type="CDD" id="cd07765">
    <property type="entry name" value="KRAB_A-box"/>
    <property type="match status" value="1"/>
</dbReference>
<dbReference type="GO" id="GO:0008270">
    <property type="term" value="F:zinc ion binding"/>
    <property type="evidence" value="ECO:0007669"/>
    <property type="project" value="UniProtKB-KW"/>
</dbReference>
<feature type="domain" description="C2H2-type" evidence="14">
    <location>
        <begin position="458"/>
        <end position="485"/>
    </location>
</feature>
<dbReference type="Gene3D" id="3.30.160.60">
    <property type="entry name" value="Classic Zinc Finger"/>
    <property type="match status" value="13"/>
</dbReference>
<dbReference type="InterPro" id="IPR050758">
    <property type="entry name" value="Znf_C2H2-type"/>
</dbReference>
<dbReference type="InterPro" id="IPR036236">
    <property type="entry name" value="Znf_C2H2_sf"/>
</dbReference>
<dbReference type="PANTHER" id="PTHR23234">
    <property type="entry name" value="ZNF44 PROTEIN"/>
    <property type="match status" value="1"/>
</dbReference>
<dbReference type="AlphaFoldDB" id="A0A6P5JPV3"/>
<evidence type="ECO:0000256" key="10">
    <source>
        <dbReference type="ARBA" id="ARBA00023163"/>
    </source>
</evidence>
<comment type="subcellular location">
    <subcellularLocation>
        <location evidence="1">Nucleus</location>
    </subcellularLocation>
</comment>
<dbReference type="FunFam" id="3.30.160.60:FF:000737">
    <property type="entry name" value="Zinc finger protein 565"/>
    <property type="match status" value="1"/>
</dbReference>
<dbReference type="SMART" id="SM00349">
    <property type="entry name" value="KRAB"/>
    <property type="match status" value="1"/>
</dbReference>
<feature type="region of interest" description="Disordered" evidence="13">
    <location>
        <begin position="209"/>
        <end position="254"/>
    </location>
</feature>
<dbReference type="PROSITE" id="PS50805">
    <property type="entry name" value="KRAB"/>
    <property type="match status" value="1"/>
</dbReference>
<dbReference type="Pfam" id="PF01352">
    <property type="entry name" value="KRAB"/>
    <property type="match status" value="1"/>
</dbReference>
<dbReference type="InParanoid" id="A0A6P5JPV3"/>
<keyword evidence="3" id="KW-1017">Isopeptide bond</keyword>
<dbReference type="FunFam" id="3.30.160.60:FF:002343">
    <property type="entry name" value="Zinc finger protein 33A"/>
    <property type="match status" value="2"/>
</dbReference>
<feature type="region of interest" description="Disordered" evidence="13">
    <location>
        <begin position="1"/>
        <end position="77"/>
    </location>
</feature>
<dbReference type="GeneID" id="110201748"/>
<dbReference type="FunFam" id="3.30.160.60:FF:000295">
    <property type="entry name" value="zinc finger protein 19"/>
    <property type="match status" value="1"/>
</dbReference>
<keyword evidence="11" id="KW-0539">Nucleus</keyword>
<feature type="domain" description="C2H2-type" evidence="14">
    <location>
        <begin position="374"/>
        <end position="401"/>
    </location>
</feature>
<feature type="domain" description="C2H2-type" evidence="14">
    <location>
        <begin position="542"/>
        <end position="569"/>
    </location>
</feature>
<dbReference type="GO" id="GO:0003677">
    <property type="term" value="F:DNA binding"/>
    <property type="evidence" value="ECO:0007669"/>
    <property type="project" value="UniProtKB-KW"/>
</dbReference>
<evidence type="ECO:0000256" key="3">
    <source>
        <dbReference type="ARBA" id="ARBA00022499"/>
    </source>
</evidence>
<sequence>MGRQVSRTTFPRRQRSRRSGLGSSPGSEGGVASTASAPLRPALSHSGSQPPPPGRAERPGDQPCPSPSRRGLEEEEEMAPVFPAAGAHQGSVTFGDVAVDFSQDEWGHLDPAQKELYREVMLENYGNLVCLGLAVSKPHVIEQLERGEVPWLPRGAVPRSCGPGWEAEPEVKEAALKCGLSREKLSEEMLVKVGDCVFQLRETCRFVARSEKQQSNEENPFQPTTFTQKEPPYGEQDFEYHNSGGSSSLGPSLFPQPGRVSVKTLCECATNQRHFTACSDLPKSNRTCSEEELSNYHESRDAFNYDSDINGNRLHSKGKPHEYNECGKAFHLTSQFIQHQKFPTEQGSCARRNMLSSSRNFTAHQRIHIGETPYECKECGKTFGQSRNLTLHRRIHTREKPYECKDCGKFFRQKAHLIVHQRSHTGEKPYECNECGKFFQQKAHLIVHERSHTGEKPYECKECGKFFRQKAHIIVHRRSHTGEKPYECNECGKFFRRGTHLVLHQRIHTGEKPYKCKECGKVFSQSNTLSLHQRIHTGEKPYECNECGKDFSDWSNLIQHQRIHTGEKPYYCHECEKAFSHSGDLTLHQRIHTGEKPYVCSECGKTFRQSSALTQHQRIHSGEKPYECNECEKAFSRSRDLTLHQRIHTGEKPYECSECGKFFRQSAHLIRHQRIHTGEKPYECIECGKAFCQSSYLTRHQVTHTREKSYQ</sequence>
<keyword evidence="10" id="KW-0804">Transcription</keyword>
<evidence type="ECO:0000256" key="5">
    <source>
        <dbReference type="ARBA" id="ARBA00022737"/>
    </source>
</evidence>
<feature type="domain" description="C2H2-type" evidence="14">
    <location>
        <begin position="514"/>
        <end position="541"/>
    </location>
</feature>
<keyword evidence="16" id="KW-1185">Reference proteome</keyword>
<dbReference type="SMART" id="SM00355">
    <property type="entry name" value="ZnF_C2H2"/>
    <property type="match status" value="13"/>
</dbReference>
<accession>A0A6P5JPV3</accession>
<protein>
    <submittedName>
        <fullName evidence="17">Zinc finger protein 2-like</fullName>
    </submittedName>
</protein>
<feature type="domain" description="C2H2-type" evidence="14">
    <location>
        <begin position="654"/>
        <end position="681"/>
    </location>
</feature>
<feature type="domain" description="C2H2-type" evidence="14">
    <location>
        <begin position="626"/>
        <end position="653"/>
    </location>
</feature>
<evidence type="ECO:0000256" key="6">
    <source>
        <dbReference type="ARBA" id="ARBA00022771"/>
    </source>
</evidence>
<reference evidence="17" key="1">
    <citation type="submission" date="2025-08" db="UniProtKB">
        <authorList>
            <consortium name="RefSeq"/>
        </authorList>
    </citation>
    <scope>IDENTIFICATION</scope>
    <source>
        <tissue evidence="17">Spleen</tissue>
    </source>
</reference>
<name>A0A6P5JPV3_PHACI</name>
<dbReference type="FunFam" id="3.30.160.60:FF:000016">
    <property type="entry name" value="zinc finger protein 37 homolog"/>
    <property type="match status" value="1"/>
</dbReference>
<dbReference type="SUPFAM" id="SSF109640">
    <property type="entry name" value="KRAB domain (Kruppel-associated box)"/>
    <property type="match status" value="1"/>
</dbReference>
<feature type="compositionally biased region" description="Low complexity" evidence="13">
    <location>
        <begin position="243"/>
        <end position="254"/>
    </location>
</feature>
<evidence type="ECO:0000256" key="2">
    <source>
        <dbReference type="ARBA" id="ARBA00006991"/>
    </source>
</evidence>
<keyword evidence="4" id="KW-0479">Metal-binding</keyword>
<dbReference type="FunFam" id="3.30.160.60:FF:000330">
    <property type="entry name" value="Zinc finger with KRAB and SCAN domains 1"/>
    <property type="match status" value="1"/>
</dbReference>
<dbReference type="Proteomes" id="UP000515140">
    <property type="component" value="Unplaced"/>
</dbReference>
<feature type="domain" description="C2H2-type" evidence="14">
    <location>
        <begin position="682"/>
        <end position="709"/>
    </location>
</feature>